<dbReference type="AlphaFoldDB" id="A0A9Q0RZD0"/>
<dbReference type="EMBL" id="WJQU01000003">
    <property type="protein sequence ID" value="KAJ6637758.1"/>
    <property type="molecule type" value="Genomic_DNA"/>
</dbReference>
<proteinExistence type="predicted"/>
<dbReference type="OrthoDB" id="189997at2759"/>
<evidence type="ECO:0000313" key="2">
    <source>
        <dbReference type="EMBL" id="KAJ6637758.1"/>
    </source>
</evidence>
<dbReference type="InterPro" id="IPR047794">
    <property type="entry name" value="C45_proenzyme-like"/>
</dbReference>
<dbReference type="PANTHER" id="PTHR34180:SF1">
    <property type="entry name" value="BETA-ALANYL-DOPAMINE_CARCININE HYDROLASE"/>
    <property type="match status" value="1"/>
</dbReference>
<dbReference type="InterPro" id="IPR047801">
    <property type="entry name" value="Peptidase_C45"/>
</dbReference>
<dbReference type="Gene3D" id="3.60.60.10">
    <property type="entry name" value="Penicillin V Acylase, Chain A"/>
    <property type="match status" value="1"/>
</dbReference>
<feature type="domain" description="Peptidase C45 hydrolase" evidence="1">
    <location>
        <begin position="81"/>
        <end position="326"/>
    </location>
</feature>
<keyword evidence="3" id="KW-1185">Reference proteome</keyword>
<dbReference type="InterPro" id="IPR005079">
    <property type="entry name" value="Peptidase_C45_hydrolase"/>
</dbReference>
<reference evidence="2" key="1">
    <citation type="submission" date="2022-07" db="EMBL/GenBank/DDBJ databases">
        <authorList>
            <person name="Trinca V."/>
            <person name="Uliana J.V.C."/>
            <person name="Torres T.T."/>
            <person name="Ward R.J."/>
            <person name="Monesi N."/>
        </authorList>
    </citation>
    <scope>NUCLEOTIDE SEQUENCE</scope>
    <source>
        <strain evidence="2">HSMRA1968</strain>
        <tissue evidence="2">Whole embryos</tissue>
    </source>
</reference>
<protein>
    <recommendedName>
        <fullName evidence="1">Peptidase C45 hydrolase domain-containing protein</fullName>
    </recommendedName>
</protein>
<dbReference type="PANTHER" id="PTHR34180">
    <property type="entry name" value="PEPTIDASE C45"/>
    <property type="match status" value="1"/>
</dbReference>
<accession>A0A9Q0RZD0</accession>
<gene>
    <name evidence="2" type="ORF">Bhyg_10489</name>
</gene>
<comment type="caution">
    <text evidence="2">The sequence shown here is derived from an EMBL/GenBank/DDBJ whole genome shotgun (WGS) entry which is preliminary data.</text>
</comment>
<evidence type="ECO:0000259" key="1">
    <source>
        <dbReference type="Pfam" id="PF03417"/>
    </source>
</evidence>
<name>A0A9Q0RZD0_9DIPT</name>
<dbReference type="NCBIfam" id="NF040521">
    <property type="entry name" value="C45_proenzyme"/>
    <property type="match status" value="1"/>
</dbReference>
<dbReference type="Pfam" id="PF03417">
    <property type="entry name" value="AAT"/>
    <property type="match status" value="1"/>
</dbReference>
<sequence length="337" mass="37645">MQLAIPGLDSTPACLVYEIQPKIYDLSKVARKRNKQRKFRDVTSRVSHLFPSVLQSQAYAMDDGSDTTEECTGGIALKSSTENGHVLIGQNWDYLDVVRQNDTAMLLEVHPDPSENIKPFMVLTEAGQLGRSGMSASGLGVLSMSLWSTGDVLDNRNKPYGWMPITLLRRMFLESPTFPMGIKTILSMPRHVSNNMLVATAEDEAINFELTPDKFFMINVPVDREILSHSNHFKAEGFLGRDDIGDDTNGGSSLYRDRRVFKKLYENWPNITESTFKQAFSDNVGYPNGVCEQTVPEDARWTSATPNDATIASVIYNLSLKTIQLCKGPLGTFWDDT</sequence>
<dbReference type="Proteomes" id="UP001151699">
    <property type="component" value="Chromosome X"/>
</dbReference>
<organism evidence="2 3">
    <name type="scientific">Pseudolycoriella hygida</name>
    <dbReference type="NCBI Taxonomy" id="35572"/>
    <lineage>
        <taxon>Eukaryota</taxon>
        <taxon>Metazoa</taxon>
        <taxon>Ecdysozoa</taxon>
        <taxon>Arthropoda</taxon>
        <taxon>Hexapoda</taxon>
        <taxon>Insecta</taxon>
        <taxon>Pterygota</taxon>
        <taxon>Neoptera</taxon>
        <taxon>Endopterygota</taxon>
        <taxon>Diptera</taxon>
        <taxon>Nematocera</taxon>
        <taxon>Sciaroidea</taxon>
        <taxon>Sciaridae</taxon>
        <taxon>Pseudolycoriella</taxon>
    </lineage>
</organism>
<evidence type="ECO:0000313" key="3">
    <source>
        <dbReference type="Proteomes" id="UP001151699"/>
    </source>
</evidence>